<keyword evidence="3" id="KW-1185">Reference proteome</keyword>
<dbReference type="STRING" id="1051616.A0A3M9YDJ3"/>
<keyword evidence="1" id="KW-1133">Transmembrane helix</keyword>
<evidence type="ECO:0000256" key="1">
    <source>
        <dbReference type="SAM" id="Phobius"/>
    </source>
</evidence>
<keyword evidence="1" id="KW-0812">Transmembrane</keyword>
<protein>
    <submittedName>
        <fullName evidence="2">Uncharacterized protein</fullName>
    </submittedName>
</protein>
<dbReference type="PANTHER" id="PTHR35394:SF5">
    <property type="entry name" value="DUF3176 DOMAIN-CONTAINING PROTEIN"/>
    <property type="match status" value="1"/>
</dbReference>
<comment type="caution">
    <text evidence="2">The sequence shown here is derived from an EMBL/GenBank/DDBJ whole genome shotgun (WGS) entry which is preliminary data.</text>
</comment>
<dbReference type="GeneID" id="39608986"/>
<reference evidence="2 3" key="1">
    <citation type="submission" date="2018-10" db="EMBL/GenBank/DDBJ databases">
        <title>Genome sequence of Verticillium nonalfalfae VnAa140.</title>
        <authorList>
            <person name="Stajich J.E."/>
            <person name="Kasson M.T."/>
        </authorList>
    </citation>
    <scope>NUCLEOTIDE SEQUENCE [LARGE SCALE GENOMIC DNA]</scope>
    <source>
        <strain evidence="2 3">VnAa140</strain>
    </source>
</reference>
<evidence type="ECO:0000313" key="2">
    <source>
        <dbReference type="EMBL" id="RNJ57982.1"/>
    </source>
</evidence>
<feature type="transmembrane region" description="Helical" evidence="1">
    <location>
        <begin position="307"/>
        <end position="329"/>
    </location>
</feature>
<dbReference type="Proteomes" id="UP000267145">
    <property type="component" value="Unassembled WGS sequence"/>
</dbReference>
<proteinExistence type="predicted"/>
<dbReference type="EMBL" id="RBVV01000032">
    <property type="protein sequence ID" value="RNJ57982.1"/>
    <property type="molecule type" value="Genomic_DNA"/>
</dbReference>
<dbReference type="AlphaFoldDB" id="A0A3M9YDJ3"/>
<name>A0A3M9YDJ3_9PEZI</name>
<gene>
    <name evidence="2" type="ORF">D7B24_005297</name>
</gene>
<sequence>MCVSIDNVTDNTTRTCSPIVRQASPLTSGEPIQDSAIWEVNCTYNIPEDTYDILVLSEEARDHTPYRSNVSWVFRGLANSQEEELPSPVQDPLYLQTKAYRGLANLTQLSSGQDQGKPIRTIVAGADILTTRSTSFSTSVGPPDVEVHRVLFYYCAKTYSNYTSAPDDWTRRYLPKFTEPLRRRHLDDRDDSVYWVAPSTDTELVLDPQSRDYVMDTVAFFLKEMPNSLTSESPSSIKRMISLTQEQYVLKNPLSAWILLNGLKTAMWNMAETLDGLIQSKEHGDNIEGQLFGGEMLTEEVYFHVRWAWMTVIALETLCVTLLLTFTVISTRKDSLVKDSSFALLVHNLSGWDKVRVPELENTGALDRLAKTMTAKLEVDEDEILKFRPQDGGQKDSLFQ</sequence>
<keyword evidence="1" id="KW-0472">Membrane</keyword>
<evidence type="ECO:0000313" key="3">
    <source>
        <dbReference type="Proteomes" id="UP000267145"/>
    </source>
</evidence>
<dbReference type="PANTHER" id="PTHR35394">
    <property type="entry name" value="DUF3176 DOMAIN-CONTAINING PROTEIN"/>
    <property type="match status" value="1"/>
</dbReference>
<organism evidence="2 3">
    <name type="scientific">Verticillium nonalfalfae</name>
    <dbReference type="NCBI Taxonomy" id="1051616"/>
    <lineage>
        <taxon>Eukaryota</taxon>
        <taxon>Fungi</taxon>
        <taxon>Dikarya</taxon>
        <taxon>Ascomycota</taxon>
        <taxon>Pezizomycotina</taxon>
        <taxon>Sordariomycetes</taxon>
        <taxon>Hypocreomycetidae</taxon>
        <taxon>Glomerellales</taxon>
        <taxon>Plectosphaerellaceae</taxon>
        <taxon>Verticillium</taxon>
    </lineage>
</organism>
<accession>A0A3M9YDJ3</accession>
<dbReference type="RefSeq" id="XP_028496140.1">
    <property type="nucleotide sequence ID" value="XM_028639456.1"/>
</dbReference>